<name>A0ABW1GXY5_9ACTN</name>
<evidence type="ECO:0008006" key="3">
    <source>
        <dbReference type="Google" id="ProtNLM"/>
    </source>
</evidence>
<dbReference type="EMBL" id="JBHSPU010000043">
    <property type="protein sequence ID" value="MFC5918686.1"/>
    <property type="molecule type" value="Genomic_DNA"/>
</dbReference>
<protein>
    <recommendedName>
        <fullName evidence="3">Aminoglycoside phosphotransferase domain-containing protein</fullName>
    </recommendedName>
</protein>
<dbReference type="InterPro" id="IPR011009">
    <property type="entry name" value="Kinase-like_dom_sf"/>
</dbReference>
<evidence type="ECO:0000313" key="2">
    <source>
        <dbReference type="Proteomes" id="UP001596200"/>
    </source>
</evidence>
<accession>A0ABW1GXY5</accession>
<dbReference type="SUPFAM" id="SSF56112">
    <property type="entry name" value="Protein kinase-like (PK-like)"/>
    <property type="match status" value="1"/>
</dbReference>
<comment type="caution">
    <text evidence="1">The sequence shown here is derived from an EMBL/GenBank/DDBJ whole genome shotgun (WGS) entry which is preliminary data.</text>
</comment>
<keyword evidence="2" id="KW-1185">Reference proteome</keyword>
<proteinExistence type="predicted"/>
<dbReference type="RefSeq" id="WP_344517516.1">
    <property type="nucleotide sequence ID" value="NZ_BAAATU010000070.1"/>
</dbReference>
<organism evidence="1 2">
    <name type="scientific">Streptomyces pulveraceus</name>
    <dbReference type="NCBI Taxonomy" id="68258"/>
    <lineage>
        <taxon>Bacteria</taxon>
        <taxon>Bacillati</taxon>
        <taxon>Actinomycetota</taxon>
        <taxon>Actinomycetes</taxon>
        <taxon>Kitasatosporales</taxon>
        <taxon>Streptomycetaceae</taxon>
        <taxon>Streptomyces</taxon>
    </lineage>
</organism>
<dbReference type="Proteomes" id="UP001596200">
    <property type="component" value="Unassembled WGS sequence"/>
</dbReference>
<sequence length="362" mass="38371">MSIDDAGEGASRAVKAAAEALGDSLSDPVGLGHRSTVLRCRSARYGTVLVKAYSERTAFVTEASALALGAGGPELLAVDAGHPLVVMADLGQGPSLADVLLGDDAEAAEEGLLAWARELGMVAVRGADRQREYDGTRRSYEPSAVAQTAKDAASVRFLQRLPSVLADAGLTPPKGLADDLAEIGALVGDAYPGLTPGDTCPDNNLITPSGVRLLDFEAAGYPSVFLTAAYCRVPFPTCWCSFRIEPALASRAEEAYRGELLAIHPDLADDGIWHAGVRRALAAWATKLMFVFPDAMNEDRVRNSRGGPSTTVRQLLRHQCEVLHRELTAAGDLEALAETAALVLRGTERWRTPPLPPYPAFA</sequence>
<reference evidence="2" key="1">
    <citation type="journal article" date="2019" name="Int. J. Syst. Evol. Microbiol.">
        <title>The Global Catalogue of Microorganisms (GCM) 10K type strain sequencing project: providing services to taxonomists for standard genome sequencing and annotation.</title>
        <authorList>
            <consortium name="The Broad Institute Genomics Platform"/>
            <consortium name="The Broad Institute Genome Sequencing Center for Infectious Disease"/>
            <person name="Wu L."/>
            <person name="Ma J."/>
        </authorList>
    </citation>
    <scope>NUCLEOTIDE SEQUENCE [LARGE SCALE GENOMIC DNA]</scope>
    <source>
        <strain evidence="2">JCM 4147</strain>
    </source>
</reference>
<evidence type="ECO:0000313" key="1">
    <source>
        <dbReference type="EMBL" id="MFC5918686.1"/>
    </source>
</evidence>
<gene>
    <name evidence="1" type="ORF">ACFP1B_35430</name>
</gene>